<sequence length="412" mass="46867">MTEHFATSPFGGRMMNAAHFLSYEKLRQQKQNLRQNSLQTENTSEQTTVSVDRWKLLRALTEAREAYQLSSRSIAVLEALLSFYPDKMLDGNVPLIVFPSNHELSMRLRGMSAPTIRRHIATLVEIGFILRRDSPNGKRFVRRDSNGEIAMAFGFDLAPLTFRAAEIETQAEKIREENRIRQQLRFNITIHLRDISKTILSALNENREGDWEALYDQLQALSGRVERNGTLTNLTIREQALSNLRRQVENLYLSNVSEPQMSGNERENEHHIQNSNIESFDKTKPVKTEKSEIQIADKQTTAKTQIKTPHLNEILNYCPQIENYAVHGIQNWKDLVTTAGHIRSMLGITLSAWQQACESMGEINAAVTVAALLERSDTIHSAGGYLRKLSQKAEIGQYSVQPVLRALSQTKH</sequence>
<evidence type="ECO:0000259" key="2">
    <source>
        <dbReference type="Pfam" id="PF11800"/>
    </source>
</evidence>
<protein>
    <submittedName>
        <fullName evidence="3">Replication initiation protein RepC</fullName>
    </submittedName>
</protein>
<dbReference type="NCBIfam" id="NF010396">
    <property type="entry name" value="PRK13824.1"/>
    <property type="match status" value="1"/>
</dbReference>
<dbReference type="SUPFAM" id="SSF46785">
    <property type="entry name" value="Winged helix' DNA-binding domain"/>
    <property type="match status" value="1"/>
</dbReference>
<dbReference type="OrthoDB" id="7488837at2"/>
<keyword evidence="4" id="KW-1185">Reference proteome</keyword>
<dbReference type="InterPro" id="IPR047611">
    <property type="entry name" value="RepABC_RepC"/>
</dbReference>
<comment type="caution">
    <text evidence="3">The sequence shown here is derived from an EMBL/GenBank/DDBJ whole genome shotgun (WGS) entry which is preliminary data.</text>
</comment>
<dbReference type="InterPro" id="IPR021760">
    <property type="entry name" value="RepC_C"/>
</dbReference>
<proteinExistence type="predicted"/>
<gene>
    <name evidence="3" type="ORF">DFR47_10747</name>
</gene>
<dbReference type="Proteomes" id="UP000252893">
    <property type="component" value="Unassembled WGS sequence"/>
</dbReference>
<reference evidence="3 4" key="1">
    <citation type="submission" date="2018-06" db="EMBL/GenBank/DDBJ databases">
        <title>Genomic Encyclopedia of Type Strains, Phase IV (KMG-IV): sequencing the most valuable type-strain genomes for metagenomic binning, comparative biology and taxonomic classification.</title>
        <authorList>
            <person name="Goeker M."/>
        </authorList>
    </citation>
    <scope>NUCLEOTIDE SEQUENCE [LARGE SCALE GENOMIC DNA]</scope>
    <source>
        <strain evidence="3 4">DSM 25619</strain>
    </source>
</reference>
<dbReference type="RefSeq" id="WP_113945471.1">
    <property type="nucleotide sequence ID" value="NZ_JBHEEG010000009.1"/>
</dbReference>
<evidence type="ECO:0000313" key="4">
    <source>
        <dbReference type="Proteomes" id="UP000252893"/>
    </source>
</evidence>
<organism evidence="3 4">
    <name type="scientific">Pseudochrobactrum asaccharolyticum</name>
    <dbReference type="NCBI Taxonomy" id="354351"/>
    <lineage>
        <taxon>Bacteria</taxon>
        <taxon>Pseudomonadati</taxon>
        <taxon>Pseudomonadota</taxon>
        <taxon>Alphaproteobacteria</taxon>
        <taxon>Hyphomicrobiales</taxon>
        <taxon>Brucellaceae</taxon>
        <taxon>Pseudochrobactrum</taxon>
    </lineage>
</organism>
<feature type="domain" description="Plasmid replication protein C C-terminal" evidence="2">
    <location>
        <begin position="311"/>
        <end position="408"/>
    </location>
</feature>
<dbReference type="Pfam" id="PF03428">
    <property type="entry name" value="RP-C"/>
    <property type="match status" value="1"/>
</dbReference>
<name>A0A366DSG7_9HYPH</name>
<evidence type="ECO:0000313" key="3">
    <source>
        <dbReference type="EMBL" id="RBO92148.1"/>
    </source>
</evidence>
<feature type="domain" description="Plasmid replication protein C N-terminal" evidence="1">
    <location>
        <begin position="37"/>
        <end position="199"/>
    </location>
</feature>
<dbReference type="AlphaFoldDB" id="A0A366DSG7"/>
<dbReference type="EMBL" id="QNRH01000007">
    <property type="protein sequence ID" value="RBO92148.1"/>
    <property type="molecule type" value="Genomic_DNA"/>
</dbReference>
<dbReference type="InterPro" id="IPR005090">
    <property type="entry name" value="RepC_N"/>
</dbReference>
<evidence type="ECO:0000259" key="1">
    <source>
        <dbReference type="Pfam" id="PF03428"/>
    </source>
</evidence>
<dbReference type="NCBIfam" id="NF040974">
    <property type="entry name" value="RepABC_RepC"/>
    <property type="match status" value="1"/>
</dbReference>
<dbReference type="InterPro" id="IPR036390">
    <property type="entry name" value="WH_DNA-bd_sf"/>
</dbReference>
<dbReference type="Pfam" id="PF11800">
    <property type="entry name" value="RP-C_C"/>
    <property type="match status" value="1"/>
</dbReference>
<accession>A0A366DSG7</accession>